<dbReference type="Gene3D" id="3.55.50.30">
    <property type="match status" value="1"/>
</dbReference>
<proteinExistence type="predicted"/>
<evidence type="ECO:0000259" key="1">
    <source>
        <dbReference type="Pfam" id="PF04773"/>
    </source>
</evidence>
<dbReference type="InterPro" id="IPR012373">
    <property type="entry name" value="Ferrdict_sens_TM"/>
</dbReference>
<feature type="domain" description="FecR protein" evidence="1">
    <location>
        <begin position="169"/>
        <end position="264"/>
    </location>
</feature>
<dbReference type="Pfam" id="PF04773">
    <property type="entry name" value="FecR"/>
    <property type="match status" value="1"/>
</dbReference>
<comment type="caution">
    <text evidence="3">The sequence shown here is derived from an EMBL/GenBank/DDBJ whole genome shotgun (WGS) entry which is preliminary data.</text>
</comment>
<name>A0A847S8X4_9BACT</name>
<dbReference type="Proteomes" id="UP000552864">
    <property type="component" value="Unassembled WGS sequence"/>
</dbReference>
<dbReference type="AlphaFoldDB" id="A0A847S8X4"/>
<dbReference type="PANTHER" id="PTHR30273">
    <property type="entry name" value="PERIPLASMIC SIGNAL SENSOR AND SIGMA FACTOR ACTIVATOR FECR-RELATED"/>
    <property type="match status" value="1"/>
</dbReference>
<sequence>MLTADEEKELHAFFLNEANREAFNQEMQKNADALTGEWVDKEQWEPVLQQVLNADGRTTGKVIPLDPARRKHVRNWWKYAAAAAVVAVAAGVWLNKHPSTPPVKPVVASATAPAANKSILRMGNGKTIVLSDAGNGVVSQHGNMSIVKLDSGLLAFRGTENSGEATLNTLVTPKGGQYSIILPDGSKVWINAASELTFPSSFNSRERTVTLSGEAYFEVTGTADHPFVVNTRNQRVQVLGTSFNISGYADEPMISTTLITGKVKVSAGNKSAVLLPGQQLQHNSNSWQVLQNADTDAAMAWKNGYFSFNKADISTVMRELERWYDINTINEIKTNSHQFVGEIPKSVTLKEAMEILKRSGINYTIKGRTVIITD</sequence>
<dbReference type="Gene3D" id="2.60.120.1440">
    <property type="match status" value="1"/>
</dbReference>
<keyword evidence="4" id="KW-1185">Reference proteome</keyword>
<protein>
    <submittedName>
        <fullName evidence="3">DUF4974 domain-containing protein</fullName>
    </submittedName>
</protein>
<dbReference type="GO" id="GO:0016989">
    <property type="term" value="F:sigma factor antagonist activity"/>
    <property type="evidence" value="ECO:0007669"/>
    <property type="project" value="TreeGrafter"/>
</dbReference>
<evidence type="ECO:0000259" key="2">
    <source>
        <dbReference type="Pfam" id="PF16344"/>
    </source>
</evidence>
<reference evidence="3 4" key="1">
    <citation type="submission" date="2020-04" db="EMBL/GenBank/DDBJ databases">
        <authorList>
            <person name="Yin C."/>
        </authorList>
    </citation>
    <scope>NUCLEOTIDE SEQUENCE [LARGE SCALE GENOMIC DNA]</scope>
    <source>
        <strain evidence="3 4">Ak56</strain>
    </source>
</reference>
<organism evidence="3 4">
    <name type="scientific">Chitinophaga eiseniae</name>
    <dbReference type="NCBI Taxonomy" id="634771"/>
    <lineage>
        <taxon>Bacteria</taxon>
        <taxon>Pseudomonadati</taxon>
        <taxon>Bacteroidota</taxon>
        <taxon>Chitinophagia</taxon>
        <taxon>Chitinophagales</taxon>
        <taxon>Chitinophagaceae</taxon>
        <taxon>Chitinophaga</taxon>
    </lineage>
</organism>
<evidence type="ECO:0000313" key="3">
    <source>
        <dbReference type="EMBL" id="NLR79680.1"/>
    </source>
</evidence>
<dbReference type="InterPro" id="IPR006860">
    <property type="entry name" value="FecR"/>
</dbReference>
<gene>
    <name evidence="3" type="ORF">HGH91_13675</name>
</gene>
<feature type="domain" description="Protein FecR C-terminal" evidence="2">
    <location>
        <begin position="305"/>
        <end position="372"/>
    </location>
</feature>
<dbReference type="EMBL" id="JABAHZ010000002">
    <property type="protein sequence ID" value="NLR79680.1"/>
    <property type="molecule type" value="Genomic_DNA"/>
</dbReference>
<dbReference type="RefSeq" id="WP_168738961.1">
    <property type="nucleotide sequence ID" value="NZ_JABAHZ010000002.1"/>
</dbReference>
<dbReference type="FunFam" id="2.60.120.1440:FF:000001">
    <property type="entry name" value="Putative anti-sigma factor"/>
    <property type="match status" value="1"/>
</dbReference>
<dbReference type="Pfam" id="PF16344">
    <property type="entry name" value="FecR_C"/>
    <property type="match status" value="1"/>
</dbReference>
<evidence type="ECO:0000313" key="4">
    <source>
        <dbReference type="Proteomes" id="UP000552864"/>
    </source>
</evidence>
<accession>A0A847S8X4</accession>
<dbReference type="PIRSF" id="PIRSF018266">
    <property type="entry name" value="FecR"/>
    <property type="match status" value="1"/>
</dbReference>
<dbReference type="InterPro" id="IPR032508">
    <property type="entry name" value="FecR_C"/>
</dbReference>
<dbReference type="PANTHER" id="PTHR30273:SF2">
    <property type="entry name" value="PROTEIN FECR"/>
    <property type="match status" value="1"/>
</dbReference>